<evidence type="ECO:0000256" key="4">
    <source>
        <dbReference type="ARBA" id="ARBA00023125"/>
    </source>
</evidence>
<evidence type="ECO:0000259" key="11">
    <source>
        <dbReference type="PROSITE" id="PS51925"/>
    </source>
</evidence>
<feature type="compositionally biased region" description="Acidic residues" evidence="6">
    <location>
        <begin position="220"/>
        <end position="260"/>
    </location>
</feature>
<feature type="compositionally biased region" description="Basic and acidic residues" evidence="6">
    <location>
        <begin position="1636"/>
        <end position="1651"/>
    </location>
</feature>
<feature type="region of interest" description="Disordered" evidence="6">
    <location>
        <begin position="541"/>
        <end position="596"/>
    </location>
</feature>
<evidence type="ECO:0000259" key="8">
    <source>
        <dbReference type="PROSITE" id="PS50103"/>
    </source>
</evidence>
<dbReference type="SMART" id="SM00151">
    <property type="entry name" value="SWIB"/>
    <property type="match status" value="1"/>
</dbReference>
<dbReference type="InterPro" id="IPR004343">
    <property type="entry name" value="Plus-3_dom"/>
</dbReference>
<dbReference type="InterPro" id="IPR035445">
    <property type="entry name" value="GYF-like_dom_sf"/>
</dbReference>
<dbReference type="SUPFAM" id="SSF55277">
    <property type="entry name" value="GYF domain"/>
    <property type="match status" value="1"/>
</dbReference>
<dbReference type="STRING" id="63057.A0A2P5FQ85"/>
<feature type="region of interest" description="Disordered" evidence="6">
    <location>
        <begin position="1"/>
        <end position="100"/>
    </location>
</feature>
<feature type="region of interest" description="Disordered" evidence="6">
    <location>
        <begin position="213"/>
        <end position="343"/>
    </location>
</feature>
<dbReference type="PROSITE" id="PS50103">
    <property type="entry name" value="ZF_C3H1"/>
    <property type="match status" value="1"/>
</dbReference>
<dbReference type="FunFam" id="3.90.70.200:FF:000002">
    <property type="entry name" value="Zinc finger CCCH domain-containing protein 19"/>
    <property type="match status" value="1"/>
</dbReference>
<keyword evidence="1 5" id="KW-0479">Metal-binding</keyword>
<evidence type="ECO:0000256" key="6">
    <source>
        <dbReference type="SAM" id="MobiDB-lite"/>
    </source>
</evidence>
<feature type="region of interest" description="Disordered" evidence="6">
    <location>
        <begin position="979"/>
        <end position="1094"/>
    </location>
</feature>
<dbReference type="CDD" id="cd00072">
    <property type="entry name" value="GYF"/>
    <property type="match status" value="1"/>
</dbReference>
<dbReference type="PROSITE" id="PS51925">
    <property type="entry name" value="SWIB_MDM2"/>
    <property type="match status" value="1"/>
</dbReference>
<organism evidence="12 13">
    <name type="scientific">Trema orientale</name>
    <name type="common">Charcoal tree</name>
    <name type="synonym">Celtis orientalis</name>
    <dbReference type="NCBI Taxonomy" id="63057"/>
    <lineage>
        <taxon>Eukaryota</taxon>
        <taxon>Viridiplantae</taxon>
        <taxon>Streptophyta</taxon>
        <taxon>Embryophyta</taxon>
        <taxon>Tracheophyta</taxon>
        <taxon>Spermatophyta</taxon>
        <taxon>Magnoliopsida</taxon>
        <taxon>eudicotyledons</taxon>
        <taxon>Gunneridae</taxon>
        <taxon>Pentapetalae</taxon>
        <taxon>rosids</taxon>
        <taxon>fabids</taxon>
        <taxon>Rosales</taxon>
        <taxon>Cannabaceae</taxon>
        <taxon>Trema</taxon>
    </lineage>
</organism>
<keyword evidence="13" id="KW-1185">Reference proteome</keyword>
<dbReference type="SMART" id="SM00719">
    <property type="entry name" value="Plus3"/>
    <property type="match status" value="1"/>
</dbReference>
<feature type="domain" description="PHD-type" evidence="7">
    <location>
        <begin position="396"/>
        <end position="462"/>
    </location>
</feature>
<dbReference type="PROSITE" id="PS50829">
    <property type="entry name" value="GYF"/>
    <property type="match status" value="1"/>
</dbReference>
<dbReference type="EMBL" id="JXTC01000016">
    <property type="protein sequence ID" value="PON99893.1"/>
    <property type="molecule type" value="Genomic_DNA"/>
</dbReference>
<dbReference type="GO" id="GO:0008270">
    <property type="term" value="F:zinc ion binding"/>
    <property type="evidence" value="ECO:0007669"/>
    <property type="project" value="UniProtKB-KW"/>
</dbReference>
<dbReference type="InterPro" id="IPR036128">
    <property type="entry name" value="Plus3-like_sf"/>
</dbReference>
<dbReference type="InterPro" id="IPR019786">
    <property type="entry name" value="Zinc_finger_PHD-type_CS"/>
</dbReference>
<feature type="compositionally biased region" description="Gly residues" evidence="6">
    <location>
        <begin position="1672"/>
        <end position="1681"/>
    </location>
</feature>
<dbReference type="InterPro" id="IPR019787">
    <property type="entry name" value="Znf_PHD-finger"/>
</dbReference>
<dbReference type="GO" id="GO:0003677">
    <property type="term" value="F:DNA binding"/>
    <property type="evidence" value="ECO:0007669"/>
    <property type="project" value="UniProtKB-KW"/>
</dbReference>
<keyword evidence="2 5" id="KW-0863">Zinc-finger</keyword>
<evidence type="ECO:0000259" key="10">
    <source>
        <dbReference type="PROSITE" id="PS51360"/>
    </source>
</evidence>
<feature type="region of interest" description="Disordered" evidence="6">
    <location>
        <begin position="1211"/>
        <end position="1283"/>
    </location>
</feature>
<protein>
    <submittedName>
        <fullName evidence="12">p53 negative regulator</fullName>
    </submittedName>
</protein>
<dbReference type="Proteomes" id="UP000237000">
    <property type="component" value="Unassembled WGS sequence"/>
</dbReference>
<dbReference type="CDD" id="cd15568">
    <property type="entry name" value="PHD5_NSD"/>
    <property type="match status" value="1"/>
</dbReference>
<evidence type="ECO:0000313" key="12">
    <source>
        <dbReference type="EMBL" id="PON99893.1"/>
    </source>
</evidence>
<dbReference type="InterPro" id="IPR019835">
    <property type="entry name" value="SWIB_domain"/>
</dbReference>
<feature type="compositionally biased region" description="Low complexity" evidence="6">
    <location>
        <begin position="1615"/>
        <end position="1634"/>
    </location>
</feature>
<evidence type="ECO:0000256" key="3">
    <source>
        <dbReference type="ARBA" id="ARBA00022833"/>
    </source>
</evidence>
<keyword evidence="4" id="KW-0238">DNA-binding</keyword>
<dbReference type="InParanoid" id="A0A2P5FQ85"/>
<feature type="domain" description="DM2" evidence="11">
    <location>
        <begin position="610"/>
        <end position="693"/>
    </location>
</feature>
<dbReference type="PROSITE" id="PS51360">
    <property type="entry name" value="PLUS3"/>
    <property type="match status" value="1"/>
</dbReference>
<sequence>MEGEEEEASHVNTPPPFQLQDANATATTTAAAMAADPKLDVPGAELHCDSVTEPDSVEEEELPPPRPVSGLSDRDAIEGAEEAKLEDGTDNNDVAEMPEEDVEKYNAVVAEEVEEEAPAAADMEGEPPPAELEAEIEELEGEGADAPPSAVEEEEETGMVRPVEETVMESEKADVAEAAKEEGMDELAEETGMVNAAEEIGVRVHEGVRDVAGETNLDVQVEETDMANAADVEDETAKEEEAEAEEEEAVGEEEGIEAGGEEDKREGEEEREEIEVEGEEGEKERIETEGEGEEVEREGIETEGEGEEEAEGEGEGEDEDGDVSGMADETKETEMAEEADVADVMEETTEAEAVEEAEAMEVVEEDATRSGNGGKRKRGKRVKAPVKVASRKKMEEDVCFVCFDGGELVLCDKRGCPKAYHPSCVNRDEAFFRSKGRWNCGWHLCTNCGKNAYYMCYTCPFSLCKGCIKDATILCVRENKGFCETCMRTVMLIEKNEGNKSADNIDFDDKSSWEYLFKDYWIDLKGKLSLALHELAEAKNPWKGSDAHKQESADEPFHTNNDVGSDTDGSSGNLELSNTKKRKTKKRMKSRTRDKDRKTLTATGFGGLSVDDSNAWASKELLEFVMHMRNGDSSVLSQFDVQALLLEYIKRNKLRDPRRKSQIICDSRLENLFGKPRVGHFEMLKLLESHFLIKEDSRADDLQGSVVDTEASQLDADGNSDALGKTSKDKKRKTRRKGDGKGPQSNLDDYAAIDTHNINLIYLRRNLVEDLIDDAANFHDKVVGAFARIRISGSGQKQDLYRLVQVVGTCKATEPYKVGKRMTDTLLEILNLNKTEVVSIDIISNQEFTEDECKRLRQSIKCGLINRLTVGDVQEKAMTLQSVRVKDWLESEIVRLSHLRDRASEKGRRKEYPLLCKLIYIVFSYLFCPNEKENDKEVVFEPLCLVRVIGLVLDLNFTLRECVEKLQVLKTPEERQRRLEDIPEIHADPNMDPSFESEEEEADEKRQENFMRPRGSGFGRRGREPISPRKGGSNLSDTWTGSRNYSSMNQELSRNMSSRGFSSKVEDTTGVGEILNDSWNQGRDREIQQPNSWEKQRLSNLETGSRSAQSMVISESFPGVVSESLATPLSTGVAESASKINETEKIWHYQDPSGKVQGPFSIAQLRKWSGTGYFPAELRIWKTNEKQDDSILLTDALVGQFQKDKVQILHNLPPSPTPSGKPQGASTERATEIQVGGDSWRSQNEINSLGGKVAPSPVEVPKYSSDAWGSTSLPSPTPSQTPLGAAKAQAYENKWSGNSVLSANSMLGVNQYPGNTGSTRDSVVRVAENDSSSLPGMITASTPEKIMPLGSTTDLSAHHLPTVSAPLLDHISLNTGADIKNVVSNLQSLVQSVASHIPSVETQGWASVSVPKPEMLASGPTPGSESQPWRGAPSQKVEPSNPSMTHAQPPAHGHWSDASAIHNSASSFSAGNAGGNFPTTGFTAAAPPSDSWGPSVSSNQPSAQPPAPPNLPYGMGVVDNQSAVPRMGQENQNPGWGPVAGNPNMGWSGQVPGNANMNWGVPGQGLAPGNTNPGWPNRGSTHGNSMQGWVPPGQGPAPVSNNANQGWVGHGQGQPPGNANPGWAAPSGNAGSWGTERSHNSDRFANQREKGSQGGDSGYGGGKPWNRQSSFGSGGGGGGGSSRSSFKGQRVCKFHENGHCKKGASCDYLHT</sequence>
<reference evidence="13" key="1">
    <citation type="submission" date="2016-06" db="EMBL/GenBank/DDBJ databases">
        <title>Parallel loss of symbiosis genes in relatives of nitrogen-fixing non-legume Parasponia.</title>
        <authorList>
            <person name="Van Velzen R."/>
            <person name="Holmer R."/>
            <person name="Bu F."/>
            <person name="Rutten L."/>
            <person name="Van Zeijl A."/>
            <person name="Liu W."/>
            <person name="Santuari L."/>
            <person name="Cao Q."/>
            <person name="Sharma T."/>
            <person name="Shen D."/>
            <person name="Roswanjaya Y."/>
            <person name="Wardhani T."/>
            <person name="Kalhor M.S."/>
            <person name="Jansen J."/>
            <person name="Van den Hoogen J."/>
            <person name="Gungor B."/>
            <person name="Hartog M."/>
            <person name="Hontelez J."/>
            <person name="Verver J."/>
            <person name="Yang W.-C."/>
            <person name="Schijlen E."/>
            <person name="Repin R."/>
            <person name="Schilthuizen M."/>
            <person name="Schranz E."/>
            <person name="Heidstra R."/>
            <person name="Miyata K."/>
            <person name="Fedorova E."/>
            <person name="Kohlen W."/>
            <person name="Bisseling T."/>
            <person name="Smit S."/>
            <person name="Geurts R."/>
        </authorList>
    </citation>
    <scope>NUCLEOTIDE SEQUENCE [LARGE SCALE GENOMIC DNA]</scope>
    <source>
        <strain evidence="13">cv. RG33-2</strain>
    </source>
</reference>
<dbReference type="Gene3D" id="3.30.1490.40">
    <property type="match status" value="1"/>
</dbReference>
<dbReference type="SUPFAM" id="SSF47592">
    <property type="entry name" value="SWIB/MDM2 domain"/>
    <property type="match status" value="1"/>
</dbReference>
<dbReference type="Gene3D" id="3.90.70.200">
    <property type="entry name" value="Plus-3 domain"/>
    <property type="match status" value="1"/>
</dbReference>
<dbReference type="Pfam" id="PF25980">
    <property type="entry name" value="NERD_plant"/>
    <property type="match status" value="1"/>
</dbReference>
<dbReference type="InterPro" id="IPR003121">
    <property type="entry name" value="SWIB_MDM2_domain"/>
</dbReference>
<dbReference type="InterPro" id="IPR000571">
    <property type="entry name" value="Znf_CCCH"/>
</dbReference>
<feature type="compositionally biased region" description="Polar residues" evidence="6">
    <location>
        <begin position="558"/>
        <end position="577"/>
    </location>
</feature>
<feature type="compositionally biased region" description="Low complexity" evidence="6">
    <location>
        <begin position="1270"/>
        <end position="1283"/>
    </location>
</feature>
<dbReference type="InterPro" id="IPR036885">
    <property type="entry name" value="SWIB_MDM2_dom_sf"/>
</dbReference>
<dbReference type="SUPFAM" id="SSF159042">
    <property type="entry name" value="Plus3-like"/>
    <property type="match status" value="1"/>
</dbReference>
<feature type="compositionally biased region" description="Basic and acidic residues" evidence="6">
    <location>
        <begin position="72"/>
        <end position="87"/>
    </location>
</feature>
<dbReference type="Gene3D" id="3.30.40.10">
    <property type="entry name" value="Zinc/RING finger domain, C3HC4 (zinc finger)"/>
    <property type="match status" value="1"/>
</dbReference>
<evidence type="ECO:0000256" key="2">
    <source>
        <dbReference type="ARBA" id="ARBA00022771"/>
    </source>
</evidence>
<dbReference type="Pfam" id="PF02213">
    <property type="entry name" value="GYF"/>
    <property type="match status" value="1"/>
</dbReference>
<feature type="compositionally biased region" description="Polar residues" evidence="6">
    <location>
        <begin position="1033"/>
        <end position="1061"/>
    </location>
</feature>
<feature type="compositionally biased region" description="Polar residues" evidence="6">
    <location>
        <begin position="1437"/>
        <end position="1446"/>
    </location>
</feature>
<dbReference type="PROSITE" id="PS50016">
    <property type="entry name" value="ZF_PHD_2"/>
    <property type="match status" value="1"/>
</dbReference>
<dbReference type="PANTHER" id="PTHR46695:SF5">
    <property type="entry name" value="RNA POLYMERASE-ASSOCIATED PROTEIN RTF1 HOMOLOG"/>
    <property type="match status" value="1"/>
</dbReference>
<feature type="domain" description="GYF" evidence="9">
    <location>
        <begin position="1144"/>
        <end position="1198"/>
    </location>
</feature>
<feature type="region of interest" description="Disordered" evidence="6">
    <location>
        <begin position="1567"/>
        <end position="1687"/>
    </location>
</feature>
<evidence type="ECO:0000256" key="5">
    <source>
        <dbReference type="PROSITE-ProRule" id="PRU00723"/>
    </source>
</evidence>
<feature type="compositionally biased region" description="Basic and acidic residues" evidence="6">
    <location>
        <begin position="169"/>
        <end position="182"/>
    </location>
</feature>
<dbReference type="SMART" id="SM00444">
    <property type="entry name" value="GYF"/>
    <property type="match status" value="1"/>
</dbReference>
<keyword evidence="3 5" id="KW-0862">Zinc</keyword>
<feature type="compositionally biased region" description="Basic and acidic residues" evidence="6">
    <location>
        <begin position="979"/>
        <end position="989"/>
    </location>
</feature>
<dbReference type="SMART" id="SM00249">
    <property type="entry name" value="PHD"/>
    <property type="match status" value="1"/>
</dbReference>
<feature type="zinc finger region" description="C3H1-type" evidence="5">
    <location>
        <begin position="1686"/>
        <end position="1711"/>
    </location>
</feature>
<dbReference type="FunCoup" id="A0A2P5FQ85">
    <property type="interactions" value="1279"/>
</dbReference>
<dbReference type="PROSITE" id="PS01359">
    <property type="entry name" value="ZF_PHD_1"/>
    <property type="match status" value="1"/>
</dbReference>
<dbReference type="CDD" id="cd10567">
    <property type="entry name" value="SWIB-MDM2_like"/>
    <property type="match status" value="1"/>
</dbReference>
<dbReference type="InterPro" id="IPR003169">
    <property type="entry name" value="GYF"/>
</dbReference>
<feature type="domain" description="Plus3" evidence="10">
    <location>
        <begin position="752"/>
        <end position="885"/>
    </location>
</feature>
<feature type="region of interest" description="Disordered" evidence="6">
    <location>
        <begin position="1412"/>
        <end position="1458"/>
    </location>
</feature>
<dbReference type="Pfam" id="PF02201">
    <property type="entry name" value="SWIB"/>
    <property type="match status" value="1"/>
</dbReference>
<gene>
    <name evidence="12" type="ORF">TorRG33x02_043110</name>
</gene>
<dbReference type="InterPro" id="IPR001965">
    <property type="entry name" value="Znf_PHD"/>
</dbReference>
<feature type="compositionally biased region" description="Gly residues" evidence="6">
    <location>
        <begin position="1652"/>
        <end position="1663"/>
    </location>
</feature>
<feature type="compositionally biased region" description="Basic residues" evidence="6">
    <location>
        <begin position="728"/>
        <end position="738"/>
    </location>
</feature>
<evidence type="ECO:0000256" key="1">
    <source>
        <dbReference type="ARBA" id="ARBA00022723"/>
    </source>
</evidence>
<dbReference type="FunFam" id="3.30.40.10:FF:000303">
    <property type="entry name" value="Zinc finger CCCH domain-containing protein 19"/>
    <property type="match status" value="1"/>
</dbReference>
<feature type="compositionally biased region" description="Low complexity" evidence="6">
    <location>
        <begin position="22"/>
        <end position="35"/>
    </location>
</feature>
<dbReference type="SUPFAM" id="SSF57903">
    <property type="entry name" value="FYVE/PHD zinc finger"/>
    <property type="match status" value="1"/>
</dbReference>
<comment type="caution">
    <text evidence="12">The sequence shown here is derived from an EMBL/GenBank/DDBJ whole genome shotgun (WGS) entry which is preliminary data.</text>
</comment>
<feature type="region of interest" description="Disordered" evidence="6">
    <location>
        <begin position="1479"/>
        <end position="1514"/>
    </location>
</feature>
<evidence type="ECO:0000313" key="13">
    <source>
        <dbReference type="Proteomes" id="UP000237000"/>
    </source>
</evidence>
<dbReference type="Gene3D" id="1.10.245.10">
    <property type="entry name" value="SWIB/MDM2 domain"/>
    <property type="match status" value="1"/>
</dbReference>
<name>A0A2P5FQ85_TREOI</name>
<evidence type="ECO:0000259" key="9">
    <source>
        <dbReference type="PROSITE" id="PS50829"/>
    </source>
</evidence>
<dbReference type="InterPro" id="IPR058668">
    <property type="entry name" value="NERD_dom"/>
</dbReference>
<proteinExistence type="predicted"/>
<dbReference type="Pfam" id="PF03126">
    <property type="entry name" value="Plus-3"/>
    <property type="match status" value="1"/>
</dbReference>
<dbReference type="FunFam" id="1.10.245.10:FF:000003">
    <property type="entry name" value="Zinc finger CCCH domain-containing protein 19"/>
    <property type="match status" value="1"/>
</dbReference>
<feature type="compositionally biased region" description="Basic residues" evidence="6">
    <location>
        <begin position="579"/>
        <end position="590"/>
    </location>
</feature>
<dbReference type="PANTHER" id="PTHR46695">
    <property type="entry name" value="ZINC FINGER CCCH DOMAIN-CONTAINING PROTEIN 44-RELATED"/>
    <property type="match status" value="1"/>
</dbReference>
<feature type="compositionally biased region" description="Polar residues" evidence="6">
    <location>
        <begin position="1569"/>
        <end position="1587"/>
    </location>
</feature>
<feature type="compositionally biased region" description="Acidic residues" evidence="6">
    <location>
        <begin position="269"/>
        <end position="281"/>
    </location>
</feature>
<dbReference type="OrthoDB" id="6415790at2759"/>
<feature type="compositionally biased region" description="Basic and acidic residues" evidence="6">
    <location>
        <begin position="545"/>
        <end position="557"/>
    </location>
</feature>
<feature type="region of interest" description="Disordered" evidence="6">
    <location>
        <begin position="715"/>
        <end position="748"/>
    </location>
</feature>
<dbReference type="InterPro" id="IPR011011">
    <property type="entry name" value="Znf_FYVE_PHD"/>
</dbReference>
<feature type="region of interest" description="Disordered" evidence="6">
    <location>
        <begin position="140"/>
        <end position="187"/>
    </location>
</feature>
<dbReference type="InterPro" id="IPR013083">
    <property type="entry name" value="Znf_RING/FYVE/PHD"/>
</dbReference>
<accession>A0A2P5FQ85</accession>
<feature type="domain" description="C3H1-type" evidence="8">
    <location>
        <begin position="1686"/>
        <end position="1711"/>
    </location>
</feature>
<evidence type="ECO:0000259" key="7">
    <source>
        <dbReference type="PROSITE" id="PS50016"/>
    </source>
</evidence>
<feature type="compositionally biased region" description="Acidic residues" evidence="6">
    <location>
        <begin position="289"/>
        <end position="322"/>
    </location>
</feature>